<name>A0A2U3JWH9_9BACT</name>
<sequence length="63" mass="6698">MISLFMPVILFATVIASVGFGVLAAYAVVFGILSTFGRPRQPELVVGRPRLVLVPTQNHASGD</sequence>
<protein>
    <submittedName>
        <fullName evidence="2">Uncharacterized protein</fullName>
    </submittedName>
</protein>
<gene>
    <name evidence="2" type="ORF">SBA1_100103</name>
</gene>
<evidence type="ECO:0000313" key="2">
    <source>
        <dbReference type="EMBL" id="SPF31670.1"/>
    </source>
</evidence>
<accession>A0A2U3JWH9</accession>
<keyword evidence="1" id="KW-0472">Membrane</keyword>
<dbReference type="AlphaFoldDB" id="A0A2U3JWH9"/>
<dbReference type="EMBL" id="OMOD01000002">
    <property type="protein sequence ID" value="SPF31670.1"/>
    <property type="molecule type" value="Genomic_DNA"/>
</dbReference>
<organism evidence="2 3">
    <name type="scientific">Candidatus Sulfotelmatobacter kueseliae</name>
    <dbReference type="NCBI Taxonomy" id="2042962"/>
    <lineage>
        <taxon>Bacteria</taxon>
        <taxon>Pseudomonadati</taxon>
        <taxon>Acidobacteriota</taxon>
        <taxon>Terriglobia</taxon>
        <taxon>Terriglobales</taxon>
        <taxon>Candidatus Korobacteraceae</taxon>
        <taxon>Candidatus Sulfotelmatobacter</taxon>
    </lineage>
</organism>
<evidence type="ECO:0000256" key="1">
    <source>
        <dbReference type="SAM" id="Phobius"/>
    </source>
</evidence>
<proteinExistence type="predicted"/>
<evidence type="ECO:0000313" key="3">
    <source>
        <dbReference type="Proteomes" id="UP000238701"/>
    </source>
</evidence>
<reference evidence="3" key="1">
    <citation type="submission" date="2018-02" db="EMBL/GenBank/DDBJ databases">
        <authorList>
            <person name="Hausmann B."/>
        </authorList>
    </citation>
    <scope>NUCLEOTIDE SEQUENCE [LARGE SCALE GENOMIC DNA]</scope>
    <source>
        <strain evidence="3">Peat soil MAG SbA1</strain>
    </source>
</reference>
<keyword evidence="1" id="KW-0812">Transmembrane</keyword>
<dbReference type="Proteomes" id="UP000238701">
    <property type="component" value="Unassembled WGS sequence"/>
</dbReference>
<feature type="transmembrane region" description="Helical" evidence="1">
    <location>
        <begin position="6"/>
        <end position="33"/>
    </location>
</feature>
<keyword evidence="1" id="KW-1133">Transmembrane helix</keyword>